<reference evidence="21" key="1">
    <citation type="submission" date="2025-08" db="UniProtKB">
        <authorList>
            <consortium name="RefSeq"/>
        </authorList>
    </citation>
    <scope>IDENTIFICATION</scope>
    <source>
        <tissue evidence="21">Sperm</tissue>
    </source>
</reference>
<dbReference type="InterPro" id="IPR045052">
    <property type="entry name" value="Copine"/>
</dbReference>
<dbReference type="InterPro" id="IPR002035">
    <property type="entry name" value="VWF_A"/>
</dbReference>
<dbReference type="CDD" id="cd04048">
    <property type="entry name" value="C2A_Copine"/>
    <property type="match status" value="1"/>
</dbReference>
<keyword evidence="10" id="KW-0677">Repeat</keyword>
<keyword evidence="14" id="KW-0539">Nucleus</keyword>
<keyword evidence="9" id="KW-0479">Metal-binding</keyword>
<comment type="similarity">
    <text evidence="5">Belongs to the copine family.</text>
</comment>
<dbReference type="SMART" id="SM00327">
    <property type="entry name" value="VWA"/>
    <property type="match status" value="1"/>
</dbReference>
<evidence type="ECO:0000256" key="8">
    <source>
        <dbReference type="ARBA" id="ARBA00022553"/>
    </source>
</evidence>
<dbReference type="GO" id="GO:0005886">
    <property type="term" value="C:plasma membrane"/>
    <property type="evidence" value="ECO:0007669"/>
    <property type="project" value="UniProtKB-SubCell"/>
</dbReference>
<dbReference type="PROSITE" id="PS50004">
    <property type="entry name" value="C2"/>
    <property type="match status" value="2"/>
</dbReference>
<evidence type="ECO:0000256" key="2">
    <source>
        <dbReference type="ARBA" id="ARBA00004236"/>
    </source>
</evidence>
<dbReference type="FunFam" id="2.60.40.150:FF:000042">
    <property type="entry name" value="Copine 3"/>
    <property type="match status" value="1"/>
</dbReference>
<dbReference type="Pfam" id="PF00168">
    <property type="entry name" value="C2"/>
    <property type="match status" value="2"/>
</dbReference>
<keyword evidence="6" id="KW-1003">Cell membrane</keyword>
<comment type="subcellular location">
    <subcellularLocation>
        <location evidence="3">Cell junction</location>
        <location evidence="3">Focal adhesion</location>
    </subcellularLocation>
    <subcellularLocation>
        <location evidence="2">Cell membrane</location>
    </subcellularLocation>
    <subcellularLocation>
        <location evidence="4">Cytoplasm</location>
    </subcellularLocation>
    <subcellularLocation>
        <location evidence="1">Nucleus</location>
    </subcellularLocation>
</comment>
<keyword evidence="11" id="KW-0106">Calcium</keyword>
<feature type="domain" description="C2" evidence="19">
    <location>
        <begin position="1"/>
        <end position="113"/>
    </location>
</feature>
<dbReference type="GO" id="GO:0071277">
    <property type="term" value="P:cellular response to calcium ion"/>
    <property type="evidence" value="ECO:0007669"/>
    <property type="project" value="TreeGrafter"/>
</dbReference>
<evidence type="ECO:0000256" key="6">
    <source>
        <dbReference type="ARBA" id="ARBA00022475"/>
    </source>
</evidence>
<evidence type="ECO:0000256" key="10">
    <source>
        <dbReference type="ARBA" id="ARBA00022737"/>
    </source>
</evidence>
<evidence type="ECO:0000256" key="9">
    <source>
        <dbReference type="ARBA" id="ARBA00022723"/>
    </source>
</evidence>
<dbReference type="CDD" id="cd04047">
    <property type="entry name" value="C2B_Copine"/>
    <property type="match status" value="1"/>
</dbReference>
<evidence type="ECO:0000256" key="3">
    <source>
        <dbReference type="ARBA" id="ARBA00004246"/>
    </source>
</evidence>
<accession>A0AAJ7U773</accession>
<evidence type="ECO:0000256" key="18">
    <source>
        <dbReference type="ARBA" id="ARBA00076171"/>
    </source>
</evidence>
<feature type="domain" description="C2" evidence="19">
    <location>
        <begin position="120"/>
        <end position="244"/>
    </location>
</feature>
<dbReference type="PANTHER" id="PTHR10857:SF138">
    <property type="entry name" value="COPINE-3"/>
    <property type="match status" value="1"/>
</dbReference>
<dbReference type="RefSeq" id="XP_032830429.1">
    <property type="nucleotide sequence ID" value="XM_032974538.1"/>
</dbReference>
<evidence type="ECO:0000313" key="21">
    <source>
        <dbReference type="RefSeq" id="XP_032830429.1"/>
    </source>
</evidence>
<dbReference type="GO" id="GO:0005925">
    <property type="term" value="C:focal adhesion"/>
    <property type="evidence" value="ECO:0007669"/>
    <property type="project" value="UniProtKB-SubCell"/>
</dbReference>
<evidence type="ECO:0000256" key="16">
    <source>
        <dbReference type="ARBA" id="ARBA00065466"/>
    </source>
</evidence>
<evidence type="ECO:0000256" key="13">
    <source>
        <dbReference type="ARBA" id="ARBA00023136"/>
    </source>
</evidence>
<comment type="function">
    <text evidence="15">Calcium-dependent phospholipid-binding protein that plays a role in ERBB2-mediated tumor cell migration in response to growth factor heregulin stimulation.</text>
</comment>
<dbReference type="InterPro" id="IPR010734">
    <property type="entry name" value="Copine_C"/>
</dbReference>
<dbReference type="FunFam" id="2.60.40.150:FF:000099">
    <property type="entry name" value="Copine 3"/>
    <property type="match status" value="1"/>
</dbReference>
<name>A0AAJ7U773_PETMA</name>
<dbReference type="GO" id="GO:0005544">
    <property type="term" value="F:calcium-dependent phospholipid binding"/>
    <property type="evidence" value="ECO:0007669"/>
    <property type="project" value="InterPro"/>
</dbReference>
<evidence type="ECO:0000256" key="11">
    <source>
        <dbReference type="ARBA" id="ARBA00022837"/>
    </source>
</evidence>
<dbReference type="Pfam" id="PF07002">
    <property type="entry name" value="Copine"/>
    <property type="match status" value="1"/>
</dbReference>
<keyword evidence="12" id="KW-0965">Cell junction</keyword>
<gene>
    <name evidence="21" type="primary">LOC116954101</name>
</gene>
<dbReference type="InterPro" id="IPR000008">
    <property type="entry name" value="C2_dom"/>
</dbReference>
<keyword evidence="7" id="KW-0963">Cytoplasm</keyword>
<evidence type="ECO:0000256" key="14">
    <source>
        <dbReference type="ARBA" id="ARBA00023242"/>
    </source>
</evidence>
<evidence type="ECO:0000256" key="15">
    <source>
        <dbReference type="ARBA" id="ARBA00058857"/>
    </source>
</evidence>
<dbReference type="Proteomes" id="UP001318040">
    <property type="component" value="Chromosome 54"/>
</dbReference>
<dbReference type="SUPFAM" id="SSF49562">
    <property type="entry name" value="C2 domain (Calcium/lipid-binding domain, CaLB)"/>
    <property type="match status" value="2"/>
</dbReference>
<dbReference type="SUPFAM" id="SSF53300">
    <property type="entry name" value="vWA-like"/>
    <property type="match status" value="1"/>
</dbReference>
<evidence type="ECO:0000256" key="12">
    <source>
        <dbReference type="ARBA" id="ARBA00022949"/>
    </source>
</evidence>
<evidence type="ECO:0000313" key="20">
    <source>
        <dbReference type="Proteomes" id="UP001318040"/>
    </source>
</evidence>
<dbReference type="InterPro" id="IPR035892">
    <property type="entry name" value="C2_domain_sf"/>
</dbReference>
<dbReference type="InterPro" id="IPR036465">
    <property type="entry name" value="vWFA_dom_sf"/>
</dbReference>
<organism evidence="20 21">
    <name type="scientific">Petromyzon marinus</name>
    <name type="common">Sea lamprey</name>
    <dbReference type="NCBI Taxonomy" id="7757"/>
    <lineage>
        <taxon>Eukaryota</taxon>
        <taxon>Metazoa</taxon>
        <taxon>Chordata</taxon>
        <taxon>Craniata</taxon>
        <taxon>Vertebrata</taxon>
        <taxon>Cyclostomata</taxon>
        <taxon>Hyperoartia</taxon>
        <taxon>Petromyzontiformes</taxon>
        <taxon>Petromyzontidae</taxon>
        <taxon>Petromyzon</taxon>
    </lineage>
</organism>
<dbReference type="SMART" id="SM00239">
    <property type="entry name" value="C2"/>
    <property type="match status" value="2"/>
</dbReference>
<evidence type="ECO:0000259" key="19">
    <source>
        <dbReference type="PROSITE" id="PS50004"/>
    </source>
</evidence>
<dbReference type="CDD" id="cd01459">
    <property type="entry name" value="vWA_copine_like"/>
    <property type="match status" value="1"/>
</dbReference>
<proteinExistence type="inferred from homology"/>
<dbReference type="InterPro" id="IPR037768">
    <property type="entry name" value="C2B_Copine"/>
</dbReference>
<dbReference type="PANTHER" id="PTHR10857">
    <property type="entry name" value="COPINE"/>
    <property type="match status" value="1"/>
</dbReference>
<dbReference type="Gene3D" id="2.60.40.150">
    <property type="entry name" value="C2 domain"/>
    <property type="match status" value="2"/>
</dbReference>
<evidence type="ECO:0000256" key="1">
    <source>
        <dbReference type="ARBA" id="ARBA00004123"/>
    </source>
</evidence>
<dbReference type="GO" id="GO:0005737">
    <property type="term" value="C:cytoplasm"/>
    <property type="evidence" value="ECO:0007669"/>
    <property type="project" value="UniProtKB-SubCell"/>
</dbReference>
<evidence type="ECO:0000256" key="5">
    <source>
        <dbReference type="ARBA" id="ARBA00009048"/>
    </source>
</evidence>
<comment type="subunit">
    <text evidence="16">Monomer. Interacts with ERBB2 (preferentially with the tyrosine phosphorylated form); this interaction occurs at the cell membrane and is increased in a growth factor heregulin-dependent manner. Interacts with SHC1; this interaction may mediate the binding of CPNE3 with ERBB2. Interacts with RACK1.</text>
</comment>
<evidence type="ECO:0000256" key="7">
    <source>
        <dbReference type="ARBA" id="ARBA00022490"/>
    </source>
</evidence>
<evidence type="ECO:0000256" key="4">
    <source>
        <dbReference type="ARBA" id="ARBA00004496"/>
    </source>
</evidence>
<dbReference type="GO" id="GO:0046872">
    <property type="term" value="F:metal ion binding"/>
    <property type="evidence" value="ECO:0007669"/>
    <property type="project" value="UniProtKB-KW"/>
</dbReference>
<protein>
    <recommendedName>
        <fullName evidence="17">Copine-3</fullName>
    </recommendedName>
    <alternativeName>
        <fullName evidence="18">Copine III</fullName>
    </alternativeName>
</protein>
<dbReference type="AlphaFoldDB" id="A0AAJ7U773"/>
<keyword evidence="8" id="KW-0597">Phosphoprotein</keyword>
<evidence type="ECO:0000256" key="17">
    <source>
        <dbReference type="ARBA" id="ARBA00074834"/>
    </source>
</evidence>
<keyword evidence="20" id="KW-1185">Reference proteome</keyword>
<sequence length="529" mass="58195">MAHCVSKVELSVSCDNLLDKDAGSKSDPLCAVLLETGGAWVEIGRTERINNCQSPSFSQRIPLDYYFEQVQKLRLTVYDLDNASVQLADDDFLGAAECSLGQVVSSKKMTVPLLLKNGKPAGKGTITVMAEEIKDNRVLTMEVEASNLDKKDFMSKSDPFLEFYKQGLDGKWQLVHRTEVVKNNLNPKWKTFQISLQSLCNGELDRPIKVACMDMDEDGSSDLIGEAETTATVLLKARDGAVEIDCINPQKKKKSSYKNSGKIRFRSAKVDVAYSFLDYIMGGCQINFTVGIDFTGSNGDPRSPDSLHYLSPTGLNEYLEALWSVGMVVQDYDTDKMFPAFGFGAQIPPTFQVSHEFALNFNPTNPYCVGVQGIVETYRNCLPQIRFYGPTNFAPIIQQVARFAAAAQQLPTATQYFVLLIVTDGEITDMAETRAAIVAASRLPLSLIIVGVGAADFTAMEVLDGDGGGPLRTVAGEPATRDIVQFVPYKQFKQMPKEALARAVLAEIPQQLTTYFKQRNMGPANVPRT</sequence>
<keyword evidence="13" id="KW-0472">Membrane</keyword>
<dbReference type="GO" id="GO:0005634">
    <property type="term" value="C:nucleus"/>
    <property type="evidence" value="ECO:0007669"/>
    <property type="project" value="UniProtKB-SubCell"/>
</dbReference>